<keyword evidence="4" id="KW-0472">Membrane</keyword>
<dbReference type="NCBIfam" id="TIGR01352">
    <property type="entry name" value="tonB_Cterm"/>
    <property type="match status" value="1"/>
</dbReference>
<evidence type="ECO:0000313" key="7">
    <source>
        <dbReference type="Proteomes" id="UP000291822"/>
    </source>
</evidence>
<sequence length="141" mass="14598">MSTGNGGGRMRACHRITAACLFAAAWPSAVLATWPSCPSSMVLRHMDPPRLPAATENTFEGSVALAVVVSPDGHVTQARVLASRLTPVGHGGRAAKGYEAAAVDAARTARFSSPPLTCQRNLPVRFAVVEATALDDHGGGH</sequence>
<comment type="subcellular location">
    <subcellularLocation>
        <location evidence="1">Membrane</location>
        <topology evidence="1">Single-pass membrane protein</topology>
    </subcellularLocation>
</comment>
<keyword evidence="2" id="KW-0812">Transmembrane</keyword>
<evidence type="ECO:0000256" key="2">
    <source>
        <dbReference type="ARBA" id="ARBA00022692"/>
    </source>
</evidence>
<gene>
    <name evidence="6" type="ORF">EZM97_00800</name>
</gene>
<comment type="caution">
    <text evidence="6">The sequence shown here is derived from an EMBL/GenBank/DDBJ whole genome shotgun (WGS) entry which is preliminary data.</text>
</comment>
<evidence type="ECO:0000256" key="4">
    <source>
        <dbReference type="ARBA" id="ARBA00023136"/>
    </source>
</evidence>
<evidence type="ECO:0000256" key="3">
    <source>
        <dbReference type="ARBA" id="ARBA00022989"/>
    </source>
</evidence>
<keyword evidence="5" id="KW-0732">Signal</keyword>
<protein>
    <submittedName>
        <fullName evidence="6">TonB family protein</fullName>
    </submittedName>
</protein>
<dbReference type="Gene3D" id="3.30.1150.10">
    <property type="match status" value="1"/>
</dbReference>
<keyword evidence="7" id="KW-1185">Reference proteome</keyword>
<evidence type="ECO:0000256" key="5">
    <source>
        <dbReference type="SAM" id="SignalP"/>
    </source>
</evidence>
<name>A0A4R0YU23_9GAMM</name>
<feature type="signal peptide" evidence="5">
    <location>
        <begin position="1"/>
        <end position="32"/>
    </location>
</feature>
<proteinExistence type="predicted"/>
<evidence type="ECO:0000256" key="1">
    <source>
        <dbReference type="ARBA" id="ARBA00004167"/>
    </source>
</evidence>
<evidence type="ECO:0000313" key="6">
    <source>
        <dbReference type="EMBL" id="TCI11941.1"/>
    </source>
</evidence>
<accession>A0A4R0YU23</accession>
<dbReference type="EMBL" id="SJTG01000001">
    <property type="protein sequence ID" value="TCI11941.1"/>
    <property type="molecule type" value="Genomic_DNA"/>
</dbReference>
<dbReference type="GO" id="GO:0016020">
    <property type="term" value="C:membrane"/>
    <property type="evidence" value="ECO:0007669"/>
    <property type="project" value="UniProtKB-SubCell"/>
</dbReference>
<dbReference type="AlphaFoldDB" id="A0A4R0YU23"/>
<dbReference type="SUPFAM" id="SSF74653">
    <property type="entry name" value="TolA/TonB C-terminal domain"/>
    <property type="match status" value="1"/>
</dbReference>
<feature type="chain" id="PRO_5020647941" evidence="5">
    <location>
        <begin position="33"/>
        <end position="141"/>
    </location>
</feature>
<reference evidence="6 7" key="1">
    <citation type="submission" date="2019-02" db="EMBL/GenBank/DDBJ databases">
        <title>Dyella amyloliquefaciens sp. nov., isolated from forest soil.</title>
        <authorList>
            <person name="Gao Z.-H."/>
            <person name="Qiu L.-H."/>
        </authorList>
    </citation>
    <scope>NUCLEOTIDE SEQUENCE [LARGE SCALE GENOMIC DNA]</scope>
    <source>
        <strain evidence="6 7">KACC 12747</strain>
    </source>
</reference>
<dbReference type="InterPro" id="IPR006260">
    <property type="entry name" value="TonB/TolA_C"/>
</dbReference>
<keyword evidence="3" id="KW-1133">Transmembrane helix</keyword>
<organism evidence="6 7">
    <name type="scientific">Dyella soli</name>
    <dbReference type="NCBI Taxonomy" id="522319"/>
    <lineage>
        <taxon>Bacteria</taxon>
        <taxon>Pseudomonadati</taxon>
        <taxon>Pseudomonadota</taxon>
        <taxon>Gammaproteobacteria</taxon>
        <taxon>Lysobacterales</taxon>
        <taxon>Rhodanobacteraceae</taxon>
        <taxon>Dyella</taxon>
    </lineage>
</organism>
<dbReference type="Proteomes" id="UP000291822">
    <property type="component" value="Unassembled WGS sequence"/>
</dbReference>